<accession>A0ABX8YGH8</accession>
<dbReference type="GeneID" id="97143422"/>
<keyword evidence="1" id="KW-0732">Signal</keyword>
<evidence type="ECO:0000256" key="1">
    <source>
        <dbReference type="SAM" id="SignalP"/>
    </source>
</evidence>
<gene>
    <name evidence="2" type="ORF">K3F53_18745</name>
</gene>
<dbReference type="RefSeq" id="WP_220561206.1">
    <property type="nucleotide sequence ID" value="NZ_CP080765.1"/>
</dbReference>
<keyword evidence="3" id="KW-1185">Reference proteome</keyword>
<evidence type="ECO:0000313" key="3">
    <source>
        <dbReference type="Proteomes" id="UP000826616"/>
    </source>
</evidence>
<evidence type="ECO:0008006" key="4">
    <source>
        <dbReference type="Google" id="ProtNLM"/>
    </source>
</evidence>
<evidence type="ECO:0000313" key="2">
    <source>
        <dbReference type="EMBL" id="QYY44774.1"/>
    </source>
</evidence>
<name>A0ABX8YGH8_ANETH</name>
<geneLocation type="plasmid" evidence="2 3">
    <name>pAT1</name>
</geneLocation>
<feature type="signal peptide" evidence="1">
    <location>
        <begin position="1"/>
        <end position="21"/>
    </location>
</feature>
<dbReference type="EMBL" id="CP080765">
    <property type="protein sequence ID" value="QYY44774.1"/>
    <property type="molecule type" value="Genomic_DNA"/>
</dbReference>
<reference evidence="2 3" key="1">
    <citation type="submission" date="2021-08" db="EMBL/GenBank/DDBJ databases">
        <title>Complete genome sequence of the strain Aneurinibacillus thermoaerophilus CCM 8960.</title>
        <authorList>
            <person name="Musilova J."/>
            <person name="Kourilova X."/>
            <person name="Pernicova I."/>
            <person name="Bezdicek M."/>
            <person name="Lengerova M."/>
            <person name="Obruca S."/>
            <person name="Sedlar K."/>
        </authorList>
    </citation>
    <scope>NUCLEOTIDE SEQUENCE [LARGE SCALE GENOMIC DNA]</scope>
    <source>
        <strain evidence="2 3">CCM 8960</strain>
        <plasmid evidence="2 3">pAT1</plasmid>
    </source>
</reference>
<protein>
    <recommendedName>
        <fullName evidence="4">Lipoprotein</fullName>
    </recommendedName>
</protein>
<feature type="chain" id="PRO_5046052360" description="Lipoprotein" evidence="1">
    <location>
        <begin position="22"/>
        <end position="72"/>
    </location>
</feature>
<proteinExistence type="predicted"/>
<dbReference type="PROSITE" id="PS51257">
    <property type="entry name" value="PROKAR_LIPOPROTEIN"/>
    <property type="match status" value="1"/>
</dbReference>
<keyword evidence="2" id="KW-0614">Plasmid</keyword>
<dbReference type="Proteomes" id="UP000826616">
    <property type="component" value="Plasmid pAT1"/>
</dbReference>
<organism evidence="2 3">
    <name type="scientific">Aneurinibacillus thermoaerophilus</name>
    <dbReference type="NCBI Taxonomy" id="143495"/>
    <lineage>
        <taxon>Bacteria</taxon>
        <taxon>Bacillati</taxon>
        <taxon>Bacillota</taxon>
        <taxon>Bacilli</taxon>
        <taxon>Bacillales</taxon>
        <taxon>Paenibacillaceae</taxon>
        <taxon>Aneurinibacillus group</taxon>
        <taxon>Aneurinibacillus</taxon>
    </lineage>
</organism>
<sequence length="72" mass="8004">MKRSLAFLLLLGLCGCSGVNSISPSEQTWIKADAKTKEEQDAFNDTGPARAFTSDPFSSLFRPYSPWDPYQN</sequence>